<dbReference type="VEuPathDB" id="TriTrypDB:TcCLB.509965.394"/>
<feature type="transmembrane region" description="Helical" evidence="1">
    <location>
        <begin position="119"/>
        <end position="142"/>
    </location>
</feature>
<dbReference type="VEuPathDB" id="TriTrypDB:TcCL_ESM12741"/>
<keyword evidence="1" id="KW-1133">Transmembrane helix</keyword>
<dbReference type="Gene3D" id="1.20.140.150">
    <property type="match status" value="1"/>
</dbReference>
<dbReference type="OrthoDB" id="244479at2759"/>
<comment type="caution">
    <text evidence="2">The sequence shown here is derived from an EMBL/GenBank/DDBJ whole genome shotgun (WGS) entry which is preliminary data.</text>
</comment>
<evidence type="ECO:0000313" key="3">
    <source>
        <dbReference type="Proteomes" id="UP000246121"/>
    </source>
</evidence>
<dbReference type="EMBL" id="PRFA01000042">
    <property type="protein sequence ID" value="PWU91676.1"/>
    <property type="molecule type" value="Genomic_DNA"/>
</dbReference>
<dbReference type="PANTHER" id="PTHR33297">
    <property type="entry name" value="AMASTIN-LIKE SURFACE PROTEIN-LIKE PROTEIN-RELATED"/>
    <property type="match status" value="1"/>
</dbReference>
<dbReference type="VEuPathDB" id="TriTrypDB:TcCLB.511497.19"/>
<sequence length="185" mass="20124">MGFESLAGRVGPFAYMVCACISFVFATVSTPTSQFKGKGYLDGGKVSKLSCVTAWGVKNECTSNNYDLRSSEINCDGNDKRLHQLFQTTQAFSIISIFLTLASIITVGMLFNGKSTKRLTVILAVASAAVLLIPWACMAAVYKGSFCGTAFHDNWRRDWKYSSAFGLFLGGWIIQVIGTVLLLVL</sequence>
<protein>
    <submittedName>
        <fullName evidence="2">Putative amastin</fullName>
    </submittedName>
</protein>
<gene>
    <name evidence="2" type="ORF">C4B63_42g60</name>
</gene>
<feature type="transmembrane region" description="Helical" evidence="1">
    <location>
        <begin position="12"/>
        <end position="30"/>
    </location>
</feature>
<dbReference type="PANTHER" id="PTHR33297:SF4">
    <property type="entry name" value="AMASTIN"/>
    <property type="match status" value="1"/>
</dbReference>
<keyword evidence="1" id="KW-0472">Membrane</keyword>
<dbReference type="VEuPathDB" id="TriTrypDB:TcYC6_0095840"/>
<keyword evidence="1" id="KW-0812">Transmembrane</keyword>
<dbReference type="AlphaFoldDB" id="A0A2V2V815"/>
<dbReference type="VEuPathDB" id="TriTrypDB:TcG_00349"/>
<dbReference type="VEuPathDB" id="TriTrypDB:C3747_89g142"/>
<feature type="transmembrane region" description="Helical" evidence="1">
    <location>
        <begin position="162"/>
        <end position="184"/>
    </location>
</feature>
<dbReference type="VEuPathDB" id="TriTrypDB:BCY84_00902"/>
<evidence type="ECO:0000313" key="2">
    <source>
        <dbReference type="EMBL" id="PWU91676.1"/>
    </source>
</evidence>
<name>A0A2V2V815_TRYCR</name>
<dbReference type="Pfam" id="PF07344">
    <property type="entry name" value="Amastin"/>
    <property type="match status" value="1"/>
</dbReference>
<evidence type="ECO:0000256" key="1">
    <source>
        <dbReference type="SAM" id="Phobius"/>
    </source>
</evidence>
<organism evidence="2 3">
    <name type="scientific">Trypanosoma cruzi</name>
    <dbReference type="NCBI Taxonomy" id="5693"/>
    <lineage>
        <taxon>Eukaryota</taxon>
        <taxon>Discoba</taxon>
        <taxon>Euglenozoa</taxon>
        <taxon>Kinetoplastea</taxon>
        <taxon>Metakinetoplastina</taxon>
        <taxon>Trypanosomatida</taxon>
        <taxon>Trypanosomatidae</taxon>
        <taxon>Trypanosoma</taxon>
        <taxon>Schizotrypanum</taxon>
    </lineage>
</organism>
<dbReference type="Proteomes" id="UP000246121">
    <property type="component" value="Unassembled WGS sequence"/>
</dbReference>
<dbReference type="InterPro" id="IPR009944">
    <property type="entry name" value="Amastin"/>
</dbReference>
<reference evidence="2 3" key="1">
    <citation type="journal article" date="2018" name="Microb. Genom.">
        <title>Expanding an expanded genome: long-read sequencing of Trypanosoma cruzi.</title>
        <authorList>
            <person name="Berna L."/>
            <person name="Rodriguez M."/>
            <person name="Chiribao M.L."/>
            <person name="Parodi-Talice A."/>
            <person name="Pita S."/>
            <person name="Rijo G."/>
            <person name="Alvarez-Valin F."/>
            <person name="Robello C."/>
        </authorList>
    </citation>
    <scope>NUCLEOTIDE SEQUENCE [LARGE SCALE GENOMIC DNA]</scope>
    <source>
        <strain evidence="2 3">Dm28c</strain>
    </source>
</reference>
<dbReference type="VEuPathDB" id="TriTrypDB:TcBrA4_0030140"/>
<proteinExistence type="predicted"/>
<accession>A0A2V2V815</accession>
<dbReference type="VEuPathDB" id="TriTrypDB:C4B63_42g60"/>
<feature type="transmembrane region" description="Helical" evidence="1">
    <location>
        <begin position="91"/>
        <end position="112"/>
    </location>
</feature>